<accession>A0AAV8QBT1</accession>
<reference evidence="2 3" key="1">
    <citation type="submission" date="2022-12" db="EMBL/GenBank/DDBJ databases">
        <title>Chromosome-scale assembly of the Ensete ventricosum genome.</title>
        <authorList>
            <person name="Dussert Y."/>
            <person name="Stocks J."/>
            <person name="Wendawek A."/>
            <person name="Woldeyes F."/>
            <person name="Nichols R.A."/>
            <person name="Borrell J.S."/>
        </authorList>
    </citation>
    <scope>NUCLEOTIDE SEQUENCE [LARGE SCALE GENOMIC DNA]</scope>
    <source>
        <strain evidence="3">cv. Maze</strain>
        <tissue evidence="2">Seeds</tissue>
    </source>
</reference>
<dbReference type="Proteomes" id="UP001222027">
    <property type="component" value="Unassembled WGS sequence"/>
</dbReference>
<sequence length="79" mass="7954">MAAAASSSSADLATLGRRLPLDGVKRNDCYGHGSGEGCRSRGCAPSSVPGAEGQEGPVSEGGGGGHRPLRYAPLKLERC</sequence>
<dbReference type="EMBL" id="JAQQAF010000006">
    <property type="protein sequence ID" value="KAJ8475647.1"/>
    <property type="molecule type" value="Genomic_DNA"/>
</dbReference>
<evidence type="ECO:0000256" key="1">
    <source>
        <dbReference type="SAM" id="MobiDB-lite"/>
    </source>
</evidence>
<comment type="caution">
    <text evidence="2">The sequence shown here is derived from an EMBL/GenBank/DDBJ whole genome shotgun (WGS) entry which is preliminary data.</text>
</comment>
<evidence type="ECO:0000313" key="3">
    <source>
        <dbReference type="Proteomes" id="UP001222027"/>
    </source>
</evidence>
<dbReference type="AlphaFoldDB" id="A0AAV8QBT1"/>
<feature type="region of interest" description="Disordered" evidence="1">
    <location>
        <begin position="32"/>
        <end position="79"/>
    </location>
</feature>
<evidence type="ECO:0000313" key="2">
    <source>
        <dbReference type="EMBL" id="KAJ8475647.1"/>
    </source>
</evidence>
<name>A0AAV8QBT1_ENSVE</name>
<proteinExistence type="predicted"/>
<protein>
    <submittedName>
        <fullName evidence="2">Uncharacterized protein</fullName>
    </submittedName>
</protein>
<keyword evidence="3" id="KW-1185">Reference proteome</keyword>
<organism evidence="2 3">
    <name type="scientific">Ensete ventricosum</name>
    <name type="common">Abyssinian banana</name>
    <name type="synonym">Musa ensete</name>
    <dbReference type="NCBI Taxonomy" id="4639"/>
    <lineage>
        <taxon>Eukaryota</taxon>
        <taxon>Viridiplantae</taxon>
        <taxon>Streptophyta</taxon>
        <taxon>Embryophyta</taxon>
        <taxon>Tracheophyta</taxon>
        <taxon>Spermatophyta</taxon>
        <taxon>Magnoliopsida</taxon>
        <taxon>Liliopsida</taxon>
        <taxon>Zingiberales</taxon>
        <taxon>Musaceae</taxon>
        <taxon>Ensete</taxon>
    </lineage>
</organism>
<gene>
    <name evidence="2" type="ORF">OPV22_019374</name>
</gene>